<organism evidence="3 4">
    <name type="scientific">Hirsutella rhossiliensis</name>
    <dbReference type="NCBI Taxonomy" id="111463"/>
    <lineage>
        <taxon>Eukaryota</taxon>
        <taxon>Fungi</taxon>
        <taxon>Dikarya</taxon>
        <taxon>Ascomycota</taxon>
        <taxon>Pezizomycotina</taxon>
        <taxon>Sordariomycetes</taxon>
        <taxon>Hypocreomycetidae</taxon>
        <taxon>Hypocreales</taxon>
        <taxon>Ophiocordycipitaceae</taxon>
        <taxon>Hirsutella</taxon>
    </lineage>
</organism>
<keyword evidence="4" id="KW-1185">Reference proteome</keyword>
<dbReference type="PANTHER" id="PTHR42081">
    <property type="entry name" value="ZINC FINGER PROTEIN DHHC DOMAIN CONTAINING PROTEIN"/>
    <property type="match status" value="1"/>
</dbReference>
<evidence type="ECO:0000313" key="3">
    <source>
        <dbReference type="EMBL" id="KAH0961390.1"/>
    </source>
</evidence>
<feature type="region of interest" description="Disordered" evidence="1">
    <location>
        <begin position="220"/>
        <end position="292"/>
    </location>
</feature>
<protein>
    <recommendedName>
        <fullName evidence="2">DUF8035 domain-containing protein</fullName>
    </recommendedName>
</protein>
<feature type="compositionally biased region" description="Low complexity" evidence="1">
    <location>
        <begin position="349"/>
        <end position="369"/>
    </location>
</feature>
<feature type="region of interest" description="Disordered" evidence="1">
    <location>
        <begin position="346"/>
        <end position="402"/>
    </location>
</feature>
<dbReference type="InterPro" id="IPR058348">
    <property type="entry name" value="DUF8035"/>
</dbReference>
<feature type="compositionally biased region" description="Basic and acidic residues" evidence="1">
    <location>
        <begin position="547"/>
        <end position="623"/>
    </location>
</feature>
<gene>
    <name evidence="3" type="ORF">HRG_07468</name>
</gene>
<feature type="compositionally biased region" description="Basic residues" evidence="1">
    <location>
        <begin position="470"/>
        <end position="480"/>
    </location>
</feature>
<dbReference type="OrthoDB" id="5226662at2759"/>
<accession>A0A9P8MUB3</accession>
<feature type="compositionally biased region" description="Low complexity" evidence="1">
    <location>
        <begin position="378"/>
        <end position="387"/>
    </location>
</feature>
<sequence length="657" mass="72981">MSGSGSLQHIDAVDAFARTLFLRAQKHPARPLSDTALAVRQLHLALRHLRVEAADPDSLLNQGPDSTVYARQVQPIVQDCDFALKQLETVLDRYDASGGRHLDALADRVAAVRSRLENEKMSVDMLLDTVQLHNPAHAPSDHMLHGSDAGLERIKDKVDDIAARLFGRRDLGGTIGDEDRLWQEFKSELEKEGFSPQVLRQHKEVLRAYIRELETMSTLTGGAPPSVRGLLENHARNPGPPPVPPKERIHPSVFEEKSLLSVKSERRQPGHIPESPSQYEGHSFTSDDGTNARTHSMTLISTKDLMAMDSLQSGMAGLHLQPHVHAHRSSPRSTQKYLTSGATGRIDVASSHNPSASANSLLLGSSPGNPYNPSLQTASAPHSPSHALSTRSMPSRLAPDRYGKEIPMEAQWTRIRRTLVSPEVLERARVRYEARPDYVAVLGRLTREQIADYARQSAECRAARSGGHPPQRRHDRHQRRERADSKSSGDDEDDDSALWDESDSTDYDDDKTSFDKDSKSYPYIVNPPSKDKTSPASTVMPKPILKNKNENHVRFDPEPHEVKPKSARSFKDERDRREDHASRRPRDSRDREGSGRNRDGHRRDSERYSGERDRYSGDREERNIKKKAWGETLGAVGIGGAAASLLGVLAEAAVGGA</sequence>
<dbReference type="PANTHER" id="PTHR42081:SF2">
    <property type="entry name" value="NIPPED-B-LIKE PROTEIN B"/>
    <property type="match status" value="1"/>
</dbReference>
<dbReference type="Proteomes" id="UP000824596">
    <property type="component" value="Unassembled WGS sequence"/>
</dbReference>
<comment type="caution">
    <text evidence="3">The sequence shown here is derived from an EMBL/GenBank/DDBJ whole genome shotgun (WGS) entry which is preliminary data.</text>
</comment>
<feature type="compositionally biased region" description="Polar residues" evidence="1">
    <location>
        <begin position="275"/>
        <end position="292"/>
    </location>
</feature>
<reference evidence="3" key="1">
    <citation type="submission" date="2021-09" db="EMBL/GenBank/DDBJ databases">
        <title>A high-quality genome of the endoparasitic fungus Hirsutella rhossiliensis with a comparison of Hirsutella genomes reveals transposable elements contributing to genome size variation.</title>
        <authorList>
            <person name="Lin R."/>
            <person name="Jiao Y."/>
            <person name="Sun X."/>
            <person name="Ling J."/>
            <person name="Xie B."/>
            <person name="Cheng X."/>
        </authorList>
    </citation>
    <scope>NUCLEOTIDE SEQUENCE</scope>
    <source>
        <strain evidence="3">HR02</strain>
    </source>
</reference>
<name>A0A9P8MUB3_9HYPO</name>
<feature type="domain" description="DUF8035" evidence="2">
    <location>
        <begin position="410"/>
        <end position="463"/>
    </location>
</feature>
<evidence type="ECO:0000259" key="2">
    <source>
        <dbReference type="Pfam" id="PF26118"/>
    </source>
</evidence>
<dbReference type="AlphaFoldDB" id="A0A9P8MUB3"/>
<dbReference type="EMBL" id="JAIZPD010000008">
    <property type="protein sequence ID" value="KAH0961390.1"/>
    <property type="molecule type" value="Genomic_DNA"/>
</dbReference>
<feature type="compositionally biased region" description="Acidic residues" evidence="1">
    <location>
        <begin position="490"/>
        <end position="509"/>
    </location>
</feature>
<evidence type="ECO:0000313" key="4">
    <source>
        <dbReference type="Proteomes" id="UP000824596"/>
    </source>
</evidence>
<evidence type="ECO:0000256" key="1">
    <source>
        <dbReference type="SAM" id="MobiDB-lite"/>
    </source>
</evidence>
<proteinExistence type="predicted"/>
<dbReference type="Pfam" id="PF26118">
    <property type="entry name" value="DUF8035"/>
    <property type="match status" value="1"/>
</dbReference>
<feature type="region of interest" description="Disordered" evidence="1">
    <location>
        <begin position="458"/>
        <end position="628"/>
    </location>
</feature>
<feature type="compositionally biased region" description="Basic and acidic residues" evidence="1">
    <location>
        <begin position="510"/>
        <end position="519"/>
    </location>
</feature>
<feature type="compositionally biased region" description="Basic and acidic residues" evidence="1">
    <location>
        <begin position="245"/>
        <end position="268"/>
    </location>
</feature>
<dbReference type="GeneID" id="68356597"/>
<dbReference type="RefSeq" id="XP_044718903.1">
    <property type="nucleotide sequence ID" value="XM_044865939.1"/>
</dbReference>